<dbReference type="Pfam" id="PF17252">
    <property type="entry name" value="DUF5319"/>
    <property type="match status" value="1"/>
</dbReference>
<dbReference type="EMBL" id="CP126969">
    <property type="protein sequence ID" value="WIM68164.1"/>
    <property type="molecule type" value="Genomic_DNA"/>
</dbReference>
<evidence type="ECO:0000256" key="1">
    <source>
        <dbReference type="SAM" id="MobiDB-lite"/>
    </source>
</evidence>
<proteinExistence type="predicted"/>
<sequence length="125" mass="14257">MTSVNYESMMPRDPFADDPNDPASFLDDEHIEPLSDEERAAVAQDLIHVRECKRVLEPRGILGIYFLCEDCDQLHFYDWDIMATNMIATLEGNVPPVHEPSVEPDPNAYVPWDYALGYLDGLEAR</sequence>
<name>A0ABY8VIY6_9CORY</name>
<gene>
    <name evidence="2" type="ORF">QP027_01835</name>
</gene>
<evidence type="ECO:0000313" key="2">
    <source>
        <dbReference type="EMBL" id="WIM68164.1"/>
    </source>
</evidence>
<dbReference type="InterPro" id="IPR035165">
    <property type="entry name" value="DUF5319"/>
</dbReference>
<keyword evidence="3" id="KW-1185">Reference proteome</keyword>
<reference evidence="2 3" key="1">
    <citation type="submission" date="2023-05" db="EMBL/GenBank/DDBJ databases">
        <title>Corynebacterium suedekumii sp. nov. and Corynebacterium breve sp. nov. isolated from raw cow's milk.</title>
        <authorList>
            <person name="Baer M.K."/>
            <person name="Mehl L."/>
            <person name="Hellmuth R."/>
            <person name="Marke G."/>
            <person name="Lipski A."/>
        </authorList>
    </citation>
    <scope>NUCLEOTIDE SEQUENCE [LARGE SCALE GENOMIC DNA]</scope>
    <source>
        <strain evidence="2 3">R4</strain>
    </source>
</reference>
<feature type="region of interest" description="Disordered" evidence="1">
    <location>
        <begin position="1"/>
        <end position="23"/>
    </location>
</feature>
<dbReference type="Proteomes" id="UP001225598">
    <property type="component" value="Chromosome"/>
</dbReference>
<protein>
    <submittedName>
        <fullName evidence="2">DUF5319 domain-containing protein</fullName>
    </submittedName>
</protein>
<evidence type="ECO:0000313" key="3">
    <source>
        <dbReference type="Proteomes" id="UP001225598"/>
    </source>
</evidence>
<organism evidence="2 3">
    <name type="scientific">Corynebacterium breve</name>
    <dbReference type="NCBI Taxonomy" id="3049799"/>
    <lineage>
        <taxon>Bacteria</taxon>
        <taxon>Bacillati</taxon>
        <taxon>Actinomycetota</taxon>
        <taxon>Actinomycetes</taxon>
        <taxon>Mycobacteriales</taxon>
        <taxon>Corynebacteriaceae</taxon>
        <taxon>Corynebacterium</taxon>
    </lineage>
</organism>
<accession>A0ABY8VIY6</accession>